<comment type="catalytic activity">
    <reaction evidence="10">
        <text>a primary alcohol + NADP(+) = an aldehyde + NADPH + H(+)</text>
        <dbReference type="Rhea" id="RHEA:15937"/>
        <dbReference type="ChEBI" id="CHEBI:15378"/>
        <dbReference type="ChEBI" id="CHEBI:15734"/>
        <dbReference type="ChEBI" id="CHEBI:17478"/>
        <dbReference type="ChEBI" id="CHEBI:57783"/>
        <dbReference type="ChEBI" id="CHEBI:58349"/>
        <dbReference type="EC" id="1.1.1.2"/>
    </reaction>
    <physiologicalReaction direction="left-to-right" evidence="10">
        <dbReference type="Rhea" id="RHEA:15938"/>
    </physiologicalReaction>
    <physiologicalReaction direction="right-to-left" evidence="10">
        <dbReference type="Rhea" id="RHEA:15939"/>
    </physiologicalReaction>
</comment>
<dbReference type="SUPFAM" id="SSF51735">
    <property type="entry name" value="NAD(P)-binding Rossmann-fold domains"/>
    <property type="match status" value="1"/>
</dbReference>
<evidence type="ECO:0000256" key="4">
    <source>
        <dbReference type="ARBA" id="ARBA00022553"/>
    </source>
</evidence>
<dbReference type="InterPro" id="IPR013154">
    <property type="entry name" value="ADH-like_N"/>
</dbReference>
<evidence type="ECO:0000256" key="2">
    <source>
        <dbReference type="ARBA" id="ARBA00008072"/>
    </source>
</evidence>
<dbReference type="InterPro" id="IPR036291">
    <property type="entry name" value="NAD(P)-bd_dom_sf"/>
</dbReference>
<dbReference type="FunFam" id="3.40.50.720:FF:000158">
    <property type="entry name" value="Zinc-binding alcohol dehydrogenase"/>
    <property type="match status" value="1"/>
</dbReference>
<dbReference type="GO" id="GO:0006066">
    <property type="term" value="P:alcohol metabolic process"/>
    <property type="evidence" value="ECO:0007669"/>
    <property type="project" value="UniProtKB-ARBA"/>
</dbReference>
<accession>A0A9P4MWX8</accession>
<sequence length="378" mass="40075">MSSSSSSPPEFKGWLAQGPSSIKGELTWSPFEPIPFTSNSVDIAISHCGICGSDIHTLSSGWGPTHYPACVGHEIIGQVVRVGDAVTRVKLGDRVGVGAQNSSCNRADCEECSNGYESYCPQMVGTYNSALPTSTHPHEKQGEKHWTKGGYATHTRIPNSNFVFKIPDALESKHAAPMMCAGITLYSPLKRNGAGPGKRVGIVGIGGLGHFGLLFARALGCESVVAISRSSKKKADAEALGADGFIATSEDENWGQTHAKTLDLIISTVSEADMPLSSYLSLLRPHGTFVIVGAPEDKLPGFSAFSLIGKGVKICGSLIGAPAEIEEMLQLAADKKIVPWVEERPMSDANNAVVDMVAGKARYRYVLSNEEGKGEAKL</sequence>
<evidence type="ECO:0000256" key="1">
    <source>
        <dbReference type="ARBA" id="ARBA00001947"/>
    </source>
</evidence>
<evidence type="ECO:0000256" key="6">
    <source>
        <dbReference type="ARBA" id="ARBA00022833"/>
    </source>
</evidence>
<dbReference type="EC" id="1.1.1.2" evidence="9"/>
<evidence type="ECO:0000256" key="3">
    <source>
        <dbReference type="ARBA" id="ARBA00011738"/>
    </source>
</evidence>
<dbReference type="GO" id="GO:0008270">
    <property type="term" value="F:zinc ion binding"/>
    <property type="evidence" value="ECO:0007669"/>
    <property type="project" value="InterPro"/>
</dbReference>
<dbReference type="PROSITE" id="PS00059">
    <property type="entry name" value="ADH_ZINC"/>
    <property type="match status" value="1"/>
</dbReference>
<dbReference type="InterPro" id="IPR011032">
    <property type="entry name" value="GroES-like_sf"/>
</dbReference>
<keyword evidence="14" id="KW-1185">Reference proteome</keyword>
<keyword evidence="4" id="KW-0597">Phosphoprotein</keyword>
<comment type="cofactor">
    <cofactor evidence="1 11">
        <name>Zn(2+)</name>
        <dbReference type="ChEBI" id="CHEBI:29105"/>
    </cofactor>
</comment>
<comment type="similarity">
    <text evidence="2 11">Belongs to the zinc-containing alcohol dehydrogenase family.</text>
</comment>
<dbReference type="Proteomes" id="UP000799536">
    <property type="component" value="Unassembled WGS sequence"/>
</dbReference>
<dbReference type="Gene3D" id="3.90.180.10">
    <property type="entry name" value="Medium-chain alcohol dehydrogenases, catalytic domain"/>
    <property type="match status" value="1"/>
</dbReference>
<dbReference type="Gene3D" id="3.40.50.720">
    <property type="entry name" value="NAD(P)-binding Rossmann-like Domain"/>
    <property type="match status" value="1"/>
</dbReference>
<dbReference type="InterPro" id="IPR013149">
    <property type="entry name" value="ADH-like_C"/>
</dbReference>
<evidence type="ECO:0000256" key="5">
    <source>
        <dbReference type="ARBA" id="ARBA00022723"/>
    </source>
</evidence>
<dbReference type="CDD" id="cd05283">
    <property type="entry name" value="CAD1"/>
    <property type="match status" value="1"/>
</dbReference>
<dbReference type="AlphaFoldDB" id="A0A9P4MWX8"/>
<evidence type="ECO:0000259" key="12">
    <source>
        <dbReference type="SMART" id="SM00829"/>
    </source>
</evidence>
<keyword evidence="7" id="KW-0521">NADP</keyword>
<dbReference type="EMBL" id="ML994078">
    <property type="protein sequence ID" value="KAF2199400.1"/>
    <property type="molecule type" value="Genomic_DNA"/>
</dbReference>
<dbReference type="InterPro" id="IPR020843">
    <property type="entry name" value="ER"/>
</dbReference>
<dbReference type="PANTHER" id="PTHR42683">
    <property type="entry name" value="ALDEHYDE REDUCTASE"/>
    <property type="match status" value="1"/>
</dbReference>
<protein>
    <recommendedName>
        <fullName evidence="9">alcohol dehydrogenase (NADP(+))</fullName>
        <ecNumber evidence="9">1.1.1.2</ecNumber>
    </recommendedName>
</protein>
<reference evidence="13" key="1">
    <citation type="journal article" date="2020" name="Stud. Mycol.">
        <title>101 Dothideomycetes genomes: a test case for predicting lifestyles and emergence of pathogens.</title>
        <authorList>
            <person name="Haridas S."/>
            <person name="Albert R."/>
            <person name="Binder M."/>
            <person name="Bloem J."/>
            <person name="Labutti K."/>
            <person name="Salamov A."/>
            <person name="Andreopoulos B."/>
            <person name="Baker S."/>
            <person name="Barry K."/>
            <person name="Bills G."/>
            <person name="Bluhm B."/>
            <person name="Cannon C."/>
            <person name="Castanera R."/>
            <person name="Culley D."/>
            <person name="Daum C."/>
            <person name="Ezra D."/>
            <person name="Gonzalez J."/>
            <person name="Henrissat B."/>
            <person name="Kuo A."/>
            <person name="Liang C."/>
            <person name="Lipzen A."/>
            <person name="Lutzoni F."/>
            <person name="Magnuson J."/>
            <person name="Mondo S."/>
            <person name="Nolan M."/>
            <person name="Ohm R."/>
            <person name="Pangilinan J."/>
            <person name="Park H.-J."/>
            <person name="Ramirez L."/>
            <person name="Alfaro M."/>
            <person name="Sun H."/>
            <person name="Tritt A."/>
            <person name="Yoshinaga Y."/>
            <person name="Zwiers L.-H."/>
            <person name="Turgeon B."/>
            <person name="Goodwin S."/>
            <person name="Spatafora J."/>
            <person name="Crous P."/>
            <person name="Grigoriev I."/>
        </authorList>
    </citation>
    <scope>NUCLEOTIDE SEQUENCE</scope>
    <source>
        <strain evidence="13">ATCC 74209</strain>
    </source>
</reference>
<dbReference type="Pfam" id="PF08240">
    <property type="entry name" value="ADH_N"/>
    <property type="match status" value="1"/>
</dbReference>
<dbReference type="Pfam" id="PF00107">
    <property type="entry name" value="ADH_zinc_N"/>
    <property type="match status" value="1"/>
</dbReference>
<dbReference type="GO" id="GO:0008106">
    <property type="term" value="F:alcohol dehydrogenase (NADP+) activity"/>
    <property type="evidence" value="ECO:0007669"/>
    <property type="project" value="UniProtKB-EC"/>
</dbReference>
<evidence type="ECO:0000256" key="7">
    <source>
        <dbReference type="ARBA" id="ARBA00022857"/>
    </source>
</evidence>
<dbReference type="InterPro" id="IPR002328">
    <property type="entry name" value="ADH_Zn_CS"/>
</dbReference>
<dbReference type="InterPro" id="IPR047109">
    <property type="entry name" value="CAD-like"/>
</dbReference>
<evidence type="ECO:0000313" key="14">
    <source>
        <dbReference type="Proteomes" id="UP000799536"/>
    </source>
</evidence>
<evidence type="ECO:0000256" key="9">
    <source>
        <dbReference type="ARBA" id="ARBA00024074"/>
    </source>
</evidence>
<name>A0A9P4MWX8_9PLEO</name>
<comment type="subunit">
    <text evidence="3">Homodimer.</text>
</comment>
<evidence type="ECO:0000256" key="10">
    <source>
        <dbReference type="ARBA" id="ARBA00050997"/>
    </source>
</evidence>
<keyword evidence="8" id="KW-0560">Oxidoreductase</keyword>
<feature type="domain" description="Enoyl reductase (ER)" evidence="12">
    <location>
        <begin position="24"/>
        <end position="367"/>
    </location>
</feature>
<evidence type="ECO:0000256" key="8">
    <source>
        <dbReference type="ARBA" id="ARBA00023002"/>
    </source>
</evidence>
<keyword evidence="6 11" id="KW-0862">Zinc</keyword>
<evidence type="ECO:0000256" key="11">
    <source>
        <dbReference type="RuleBase" id="RU361277"/>
    </source>
</evidence>
<proteinExistence type="inferred from homology"/>
<dbReference type="SMART" id="SM00829">
    <property type="entry name" value="PKS_ER"/>
    <property type="match status" value="1"/>
</dbReference>
<keyword evidence="5 11" id="KW-0479">Metal-binding</keyword>
<dbReference type="OrthoDB" id="1879366at2759"/>
<gene>
    <name evidence="13" type="ORF">GQ43DRAFT_442513</name>
</gene>
<comment type="caution">
    <text evidence="13">The sequence shown here is derived from an EMBL/GenBank/DDBJ whole genome shotgun (WGS) entry which is preliminary data.</text>
</comment>
<organism evidence="13 14">
    <name type="scientific">Delitschia confertaspora ATCC 74209</name>
    <dbReference type="NCBI Taxonomy" id="1513339"/>
    <lineage>
        <taxon>Eukaryota</taxon>
        <taxon>Fungi</taxon>
        <taxon>Dikarya</taxon>
        <taxon>Ascomycota</taxon>
        <taxon>Pezizomycotina</taxon>
        <taxon>Dothideomycetes</taxon>
        <taxon>Pleosporomycetidae</taxon>
        <taxon>Pleosporales</taxon>
        <taxon>Delitschiaceae</taxon>
        <taxon>Delitschia</taxon>
    </lineage>
</organism>
<evidence type="ECO:0000313" key="13">
    <source>
        <dbReference type="EMBL" id="KAF2199400.1"/>
    </source>
</evidence>
<dbReference type="SUPFAM" id="SSF50129">
    <property type="entry name" value="GroES-like"/>
    <property type="match status" value="1"/>
</dbReference>